<dbReference type="InterPro" id="IPR016655">
    <property type="entry name" value="PFD3"/>
</dbReference>
<keyword evidence="4" id="KW-1185">Reference proteome</keyword>
<accession>A0A7R8CJS3</accession>
<dbReference type="GO" id="GO:0006457">
    <property type="term" value="P:protein folding"/>
    <property type="evidence" value="ECO:0007669"/>
    <property type="project" value="InterPro"/>
</dbReference>
<dbReference type="AlphaFoldDB" id="A0A7R8CJS3"/>
<dbReference type="PANTHER" id="PTHR12409">
    <property type="entry name" value="PREFOLDIN SUBUNIT 3"/>
    <property type="match status" value="1"/>
</dbReference>
<dbReference type="OrthoDB" id="6375174at2759"/>
<keyword evidence="2" id="KW-0143">Chaperone</keyword>
<evidence type="ECO:0000313" key="3">
    <source>
        <dbReference type="EMBL" id="CAF2838958.1"/>
    </source>
</evidence>
<reference evidence="3" key="1">
    <citation type="submission" date="2021-02" db="EMBL/GenBank/DDBJ databases">
        <authorList>
            <person name="Bekaert M."/>
        </authorList>
    </citation>
    <scope>NUCLEOTIDE SEQUENCE</scope>
    <source>
        <strain evidence="3">IoA-00</strain>
    </source>
</reference>
<gene>
    <name evidence="3" type="ORF">LSAA_4582</name>
</gene>
<dbReference type="GO" id="GO:0016272">
    <property type="term" value="C:prefoldin complex"/>
    <property type="evidence" value="ECO:0007669"/>
    <property type="project" value="InterPro"/>
</dbReference>
<evidence type="ECO:0000313" key="4">
    <source>
        <dbReference type="Proteomes" id="UP000675881"/>
    </source>
</evidence>
<dbReference type="Proteomes" id="UP000675881">
    <property type="component" value="Chromosome 14"/>
</dbReference>
<evidence type="ECO:0000256" key="1">
    <source>
        <dbReference type="ARBA" id="ARBA00010048"/>
    </source>
</evidence>
<protein>
    <submittedName>
        <fullName evidence="3">(salmon louse) hypothetical protein</fullName>
    </submittedName>
</protein>
<dbReference type="GO" id="GO:0007017">
    <property type="term" value="P:microtubule-based process"/>
    <property type="evidence" value="ECO:0007669"/>
    <property type="project" value="TreeGrafter"/>
</dbReference>
<dbReference type="PANTHER" id="PTHR12409:SF0">
    <property type="entry name" value="PREFOLDIN SUBUNIT 3"/>
    <property type="match status" value="1"/>
</dbReference>
<dbReference type="GO" id="GO:0015631">
    <property type="term" value="F:tubulin binding"/>
    <property type="evidence" value="ECO:0007669"/>
    <property type="project" value="TreeGrafter"/>
</dbReference>
<proteinExistence type="inferred from homology"/>
<organism evidence="3 4">
    <name type="scientific">Lepeophtheirus salmonis</name>
    <name type="common">Salmon louse</name>
    <name type="synonym">Caligus salmonis</name>
    <dbReference type="NCBI Taxonomy" id="72036"/>
    <lineage>
        <taxon>Eukaryota</taxon>
        <taxon>Metazoa</taxon>
        <taxon>Ecdysozoa</taxon>
        <taxon>Arthropoda</taxon>
        <taxon>Crustacea</taxon>
        <taxon>Multicrustacea</taxon>
        <taxon>Hexanauplia</taxon>
        <taxon>Copepoda</taxon>
        <taxon>Siphonostomatoida</taxon>
        <taxon>Caligidae</taxon>
        <taxon>Lepeophtheirus</taxon>
    </lineage>
</organism>
<name>A0A7R8CJS3_LEPSM</name>
<sequence>MATLDLVPVDGKTSFSGIPSAEFLEDVNTHMKGESSAEAKLEVLDENLRKYKFMESNLVTRRKRLKSQIPDIASSLVLIKELRAKNESKEETETRFLRDQMTITEVTIARLYNWDVKRRQEQKK</sequence>
<dbReference type="EMBL" id="HG994593">
    <property type="protein sequence ID" value="CAF2838958.1"/>
    <property type="molecule type" value="Genomic_DNA"/>
</dbReference>
<dbReference type="GO" id="GO:0007021">
    <property type="term" value="P:tubulin complex assembly"/>
    <property type="evidence" value="ECO:0007669"/>
    <property type="project" value="TreeGrafter"/>
</dbReference>
<comment type="similarity">
    <text evidence="1">Belongs to the prefoldin subunit alpha family.</text>
</comment>
<evidence type="ECO:0000256" key="2">
    <source>
        <dbReference type="ARBA" id="ARBA00023186"/>
    </source>
</evidence>
<dbReference type="GO" id="GO:0005737">
    <property type="term" value="C:cytoplasm"/>
    <property type="evidence" value="ECO:0007669"/>
    <property type="project" value="TreeGrafter"/>
</dbReference>